<dbReference type="RefSeq" id="WP_245908466.1">
    <property type="nucleotide sequence ID" value="NZ_PVZG01000013.1"/>
</dbReference>
<evidence type="ECO:0000259" key="7">
    <source>
        <dbReference type="Pfam" id="PF00933"/>
    </source>
</evidence>
<evidence type="ECO:0000256" key="3">
    <source>
        <dbReference type="ARBA" id="ARBA00012663"/>
    </source>
</evidence>
<dbReference type="InterPro" id="IPR019800">
    <property type="entry name" value="Glyco_hydro_3_AS"/>
</dbReference>
<dbReference type="GO" id="GO:0005975">
    <property type="term" value="P:carbohydrate metabolic process"/>
    <property type="evidence" value="ECO:0007669"/>
    <property type="project" value="InterPro"/>
</dbReference>
<keyword evidence="5" id="KW-0326">Glycosidase</keyword>
<evidence type="ECO:0000256" key="4">
    <source>
        <dbReference type="ARBA" id="ARBA00022801"/>
    </source>
</evidence>
<dbReference type="PANTHER" id="PTHR30480">
    <property type="entry name" value="BETA-HEXOSAMINIDASE-RELATED"/>
    <property type="match status" value="1"/>
</dbReference>
<evidence type="ECO:0000256" key="5">
    <source>
        <dbReference type="ARBA" id="ARBA00023295"/>
    </source>
</evidence>
<dbReference type="EMBL" id="PVZG01000013">
    <property type="protein sequence ID" value="PRY24785.1"/>
    <property type="molecule type" value="Genomic_DNA"/>
</dbReference>
<feature type="region of interest" description="Disordered" evidence="6">
    <location>
        <begin position="40"/>
        <end position="74"/>
    </location>
</feature>
<evidence type="ECO:0000256" key="2">
    <source>
        <dbReference type="ARBA" id="ARBA00005336"/>
    </source>
</evidence>
<protein>
    <recommendedName>
        <fullName evidence="3">beta-N-acetylhexosaminidase</fullName>
        <ecNumber evidence="3">3.2.1.52</ecNumber>
    </recommendedName>
</protein>
<dbReference type="PANTHER" id="PTHR30480:SF13">
    <property type="entry name" value="BETA-HEXOSAMINIDASE"/>
    <property type="match status" value="1"/>
</dbReference>
<feature type="compositionally biased region" description="Pro residues" evidence="6">
    <location>
        <begin position="40"/>
        <end position="49"/>
    </location>
</feature>
<dbReference type="SUPFAM" id="SSF51445">
    <property type="entry name" value="(Trans)glycosidases"/>
    <property type="match status" value="1"/>
</dbReference>
<name>A0A2T0RUB3_9ACTN</name>
<dbReference type="PROSITE" id="PS51257">
    <property type="entry name" value="PROKAR_LIPOPROTEIN"/>
    <property type="match status" value="1"/>
</dbReference>
<dbReference type="InterPro" id="IPR001764">
    <property type="entry name" value="Glyco_hydro_3_N"/>
</dbReference>
<dbReference type="GO" id="GO:0004563">
    <property type="term" value="F:beta-N-acetylhexosaminidase activity"/>
    <property type="evidence" value="ECO:0007669"/>
    <property type="project" value="UniProtKB-EC"/>
</dbReference>
<comment type="caution">
    <text evidence="8">The sequence shown here is derived from an EMBL/GenBank/DDBJ whole genome shotgun (WGS) entry which is preliminary data.</text>
</comment>
<dbReference type="Pfam" id="PF00933">
    <property type="entry name" value="Glyco_hydro_3"/>
    <property type="match status" value="1"/>
</dbReference>
<feature type="domain" description="Glycoside hydrolase family 3 N-terminal" evidence="7">
    <location>
        <begin position="85"/>
        <end position="404"/>
    </location>
</feature>
<proteinExistence type="inferred from homology"/>
<sequence>MADMSRIAVPAVKRGRLWWGVAGAVAVAACGALTACSPRPPAAEAPPAPASTAAAAPPSRAAPSSPAASSSAPDCVTRTLAGMSVDERAGQVLMIGTPVDTPRRLERAVADRHLGGVFLAGRSTRGAAGLRADLAALRRAGKITPLIALDQEGGSVQTLKGPDFPLLPSAQRLGRGSPAKLRDTVRDSARRLADIGVTVNLAPVADTVPVDIAEANPPIGAFHRQYGSEPGAVAADVGTVVAASQGEGVLTILKHFPGLGRVRANTDVSRDVTDARTTADDPYLQPFVAGMKAGSAGVMMSSARYPRLDRSTIAAFSRPIVTGLLRERLGYSGLIMSDDLGAADAAAFVPVGERAVRFVAAGGDLVLTIRPQDAAPMAAALVAEARRSPSFDTRLTDAARHVLRTKERAGVLSCTS</sequence>
<evidence type="ECO:0000313" key="9">
    <source>
        <dbReference type="Proteomes" id="UP000239209"/>
    </source>
</evidence>
<dbReference type="EC" id="3.2.1.52" evidence="3"/>
<evidence type="ECO:0000256" key="6">
    <source>
        <dbReference type="SAM" id="MobiDB-lite"/>
    </source>
</evidence>
<dbReference type="InterPro" id="IPR036962">
    <property type="entry name" value="Glyco_hydro_3_N_sf"/>
</dbReference>
<dbReference type="AlphaFoldDB" id="A0A2T0RUB3"/>
<feature type="compositionally biased region" description="Low complexity" evidence="6">
    <location>
        <begin position="50"/>
        <end position="73"/>
    </location>
</feature>
<dbReference type="Proteomes" id="UP000239209">
    <property type="component" value="Unassembled WGS sequence"/>
</dbReference>
<dbReference type="InterPro" id="IPR050226">
    <property type="entry name" value="NagZ_Beta-hexosaminidase"/>
</dbReference>
<evidence type="ECO:0000313" key="8">
    <source>
        <dbReference type="EMBL" id="PRY24785.1"/>
    </source>
</evidence>
<dbReference type="Gene3D" id="3.20.20.300">
    <property type="entry name" value="Glycoside hydrolase, family 3, N-terminal domain"/>
    <property type="match status" value="1"/>
</dbReference>
<dbReference type="PROSITE" id="PS00775">
    <property type="entry name" value="GLYCOSYL_HYDROL_F3"/>
    <property type="match status" value="1"/>
</dbReference>
<keyword evidence="9" id="KW-1185">Reference proteome</keyword>
<keyword evidence="4" id="KW-0378">Hydrolase</keyword>
<comment type="catalytic activity">
    <reaction evidence="1">
        <text>Hydrolysis of terminal non-reducing N-acetyl-D-hexosamine residues in N-acetyl-beta-D-hexosaminides.</text>
        <dbReference type="EC" id="3.2.1.52"/>
    </reaction>
</comment>
<evidence type="ECO:0000256" key="1">
    <source>
        <dbReference type="ARBA" id="ARBA00001231"/>
    </source>
</evidence>
<comment type="similarity">
    <text evidence="2">Belongs to the glycosyl hydrolase 3 family.</text>
</comment>
<accession>A0A2T0RUB3</accession>
<organism evidence="8 9">
    <name type="scientific">Pseudosporangium ferrugineum</name>
    <dbReference type="NCBI Taxonomy" id="439699"/>
    <lineage>
        <taxon>Bacteria</taxon>
        <taxon>Bacillati</taxon>
        <taxon>Actinomycetota</taxon>
        <taxon>Actinomycetes</taxon>
        <taxon>Micromonosporales</taxon>
        <taxon>Micromonosporaceae</taxon>
        <taxon>Pseudosporangium</taxon>
    </lineage>
</organism>
<reference evidence="8 9" key="1">
    <citation type="submission" date="2018-03" db="EMBL/GenBank/DDBJ databases">
        <title>Genomic Encyclopedia of Archaeal and Bacterial Type Strains, Phase II (KMG-II): from individual species to whole genera.</title>
        <authorList>
            <person name="Goeker M."/>
        </authorList>
    </citation>
    <scope>NUCLEOTIDE SEQUENCE [LARGE SCALE GENOMIC DNA]</scope>
    <source>
        <strain evidence="8 9">DSM 45348</strain>
    </source>
</reference>
<dbReference type="InterPro" id="IPR017853">
    <property type="entry name" value="GH"/>
</dbReference>
<dbReference type="GO" id="GO:0009254">
    <property type="term" value="P:peptidoglycan turnover"/>
    <property type="evidence" value="ECO:0007669"/>
    <property type="project" value="TreeGrafter"/>
</dbReference>
<gene>
    <name evidence="8" type="ORF">CLV70_113227</name>
</gene>